<evidence type="ECO:0000313" key="2">
    <source>
        <dbReference type="EMBL" id="MBR7553659.1"/>
    </source>
</evidence>
<dbReference type="RefSeq" id="WP_212369117.1">
    <property type="nucleotide sequence ID" value="NZ_JAGSIE010000015.1"/>
</dbReference>
<dbReference type="EMBL" id="JAGSIE010000015">
    <property type="protein sequence ID" value="MBR7553659.1"/>
    <property type="molecule type" value="Genomic_DNA"/>
</dbReference>
<protein>
    <submittedName>
        <fullName evidence="2">Uncharacterized protein</fullName>
    </submittedName>
</protein>
<evidence type="ECO:0000256" key="1">
    <source>
        <dbReference type="SAM" id="MobiDB-lite"/>
    </source>
</evidence>
<proteinExistence type="predicted"/>
<organism evidence="2 3">
    <name type="scientific">Allobacillus saliphilus</name>
    <dbReference type="NCBI Taxonomy" id="2912308"/>
    <lineage>
        <taxon>Bacteria</taxon>
        <taxon>Bacillati</taxon>
        <taxon>Bacillota</taxon>
        <taxon>Bacilli</taxon>
        <taxon>Bacillales</taxon>
        <taxon>Bacillaceae</taxon>
        <taxon>Allobacillus</taxon>
    </lineage>
</organism>
<dbReference type="Proteomes" id="UP000675431">
    <property type="component" value="Unassembled WGS sequence"/>
</dbReference>
<gene>
    <name evidence="2" type="ORF">KC820_05760</name>
</gene>
<sequence>MPKEQQRNEKKFFSLSSEERHELEAEAVKSKEKKDVANQVFDNLDKKMTRK</sequence>
<reference evidence="2 3" key="1">
    <citation type="submission" date="2021-04" db="EMBL/GenBank/DDBJ databases">
        <title>Allobacillus sp. nov. SKP8-2 isolated from shrimp paste.</title>
        <authorList>
            <person name="Tanasupawat S."/>
            <person name="Yiamsombat S."/>
            <person name="Kanchanasin P."/>
            <person name="Kuncharoen N."/>
        </authorList>
    </citation>
    <scope>NUCLEOTIDE SEQUENCE [LARGE SCALE GENOMIC DNA]</scope>
    <source>
        <strain evidence="2 3">SKP8-2</strain>
    </source>
</reference>
<name>A0A941HTV0_9BACI</name>
<feature type="region of interest" description="Disordered" evidence="1">
    <location>
        <begin position="1"/>
        <end position="32"/>
    </location>
</feature>
<evidence type="ECO:0000313" key="3">
    <source>
        <dbReference type="Proteomes" id="UP000675431"/>
    </source>
</evidence>
<keyword evidence="3" id="KW-1185">Reference proteome</keyword>
<comment type="caution">
    <text evidence="2">The sequence shown here is derived from an EMBL/GenBank/DDBJ whole genome shotgun (WGS) entry which is preliminary data.</text>
</comment>
<accession>A0A941HTV0</accession>
<dbReference type="AlphaFoldDB" id="A0A941HTV0"/>